<accession>A0ABR3XSM0</accession>
<evidence type="ECO:0000313" key="3">
    <source>
        <dbReference type="Proteomes" id="UP001586593"/>
    </source>
</evidence>
<dbReference type="PANTHER" id="PTHR11895:SF169">
    <property type="entry name" value="GLUTAMYL-TRNA(GLN) AMIDOTRANSFERASE"/>
    <property type="match status" value="1"/>
</dbReference>
<dbReference type="Pfam" id="PF01425">
    <property type="entry name" value="Amidase"/>
    <property type="match status" value="1"/>
</dbReference>
<feature type="domain" description="Amidase" evidence="1">
    <location>
        <begin position="26"/>
        <end position="449"/>
    </location>
</feature>
<dbReference type="EMBL" id="JAZHXJ010000051">
    <property type="protein sequence ID" value="KAL1878587.1"/>
    <property type="molecule type" value="Genomic_DNA"/>
</dbReference>
<dbReference type="Proteomes" id="UP001586593">
    <property type="component" value="Unassembled WGS sequence"/>
</dbReference>
<organism evidence="2 3">
    <name type="scientific">Phialemonium thermophilum</name>
    <dbReference type="NCBI Taxonomy" id="223376"/>
    <lineage>
        <taxon>Eukaryota</taxon>
        <taxon>Fungi</taxon>
        <taxon>Dikarya</taxon>
        <taxon>Ascomycota</taxon>
        <taxon>Pezizomycotina</taxon>
        <taxon>Sordariomycetes</taxon>
        <taxon>Sordariomycetidae</taxon>
        <taxon>Cephalothecales</taxon>
        <taxon>Cephalothecaceae</taxon>
        <taxon>Phialemonium</taxon>
    </lineage>
</organism>
<dbReference type="InterPro" id="IPR000120">
    <property type="entry name" value="Amidase"/>
</dbReference>
<sequence>MSHKVESFGIGSLLEGYDTGRFTPAEVVNVVYDRIDTYGDKAVWITLVSREDALVRAAQLQSGFRDRRASMTLYGIPFSVKDAIDVAGYPTTMACPSFAYLADETAVVVRRILDAGGIFVGKTNLDQFGLGLVGNRSPYGTPRCVYDPDHVSGGSSSGSAVSVAASLVSFSVATDMAGNTLVPAALNGIVAFKPTLGTLSTVGLVPTCRAFDCVAIAAKSTEDLRTAWVVMKSYDEDDIFSRASLPLWPRAWRPDACRFGTPPEDLLARLPPDYRRLFDAAANAMVMSLGLERSKSFDYAPFHDAGQMYPNSSLAAQNPAALEDFIAEHGAEELHPATRDILAASRFDAVQAYRDLFAVQYHRRRAELQYRDNIDVLLVPSTVVHPTADEIYENPTWGDEVMGAFTHFINLLDLCAVAVPAGVWRNSRGAVMPFGVIVIGQAGTDEGLLELGSRLTDVL</sequence>
<evidence type="ECO:0000259" key="1">
    <source>
        <dbReference type="Pfam" id="PF01425"/>
    </source>
</evidence>
<gene>
    <name evidence="2" type="ORF">VTK73DRAFT_7765</name>
</gene>
<dbReference type="InterPro" id="IPR023631">
    <property type="entry name" value="Amidase_dom"/>
</dbReference>
<evidence type="ECO:0000313" key="2">
    <source>
        <dbReference type="EMBL" id="KAL1878587.1"/>
    </source>
</evidence>
<dbReference type="PANTHER" id="PTHR11895">
    <property type="entry name" value="TRANSAMIDASE"/>
    <property type="match status" value="1"/>
</dbReference>
<keyword evidence="3" id="KW-1185">Reference proteome</keyword>
<dbReference type="InterPro" id="IPR036928">
    <property type="entry name" value="AS_sf"/>
</dbReference>
<comment type="caution">
    <text evidence="2">The sequence shown here is derived from an EMBL/GenBank/DDBJ whole genome shotgun (WGS) entry which is preliminary data.</text>
</comment>
<dbReference type="Gene3D" id="3.90.1300.10">
    <property type="entry name" value="Amidase signature (AS) domain"/>
    <property type="match status" value="1"/>
</dbReference>
<reference evidence="2 3" key="1">
    <citation type="journal article" date="2024" name="Commun. Biol.">
        <title>Comparative genomic analysis of thermophilic fungi reveals convergent evolutionary adaptations and gene losses.</title>
        <authorList>
            <person name="Steindorff A.S."/>
            <person name="Aguilar-Pontes M.V."/>
            <person name="Robinson A.J."/>
            <person name="Andreopoulos B."/>
            <person name="LaButti K."/>
            <person name="Kuo A."/>
            <person name="Mondo S."/>
            <person name="Riley R."/>
            <person name="Otillar R."/>
            <person name="Haridas S."/>
            <person name="Lipzen A."/>
            <person name="Grimwood J."/>
            <person name="Schmutz J."/>
            <person name="Clum A."/>
            <person name="Reid I.D."/>
            <person name="Moisan M.C."/>
            <person name="Butler G."/>
            <person name="Nguyen T.T.M."/>
            <person name="Dewar K."/>
            <person name="Conant G."/>
            <person name="Drula E."/>
            <person name="Henrissat B."/>
            <person name="Hansel C."/>
            <person name="Singer S."/>
            <person name="Hutchinson M.I."/>
            <person name="de Vries R.P."/>
            <person name="Natvig D.O."/>
            <person name="Powell A.J."/>
            <person name="Tsang A."/>
            <person name="Grigoriev I.V."/>
        </authorList>
    </citation>
    <scope>NUCLEOTIDE SEQUENCE [LARGE SCALE GENOMIC DNA]</scope>
    <source>
        <strain evidence="2 3">ATCC 24622</strain>
    </source>
</reference>
<dbReference type="SUPFAM" id="SSF75304">
    <property type="entry name" value="Amidase signature (AS) enzymes"/>
    <property type="match status" value="1"/>
</dbReference>
<proteinExistence type="predicted"/>
<protein>
    <recommendedName>
        <fullName evidence="1">Amidase domain-containing protein</fullName>
    </recommendedName>
</protein>
<name>A0ABR3XSM0_9PEZI</name>
<dbReference type="Gene3D" id="1.20.58.1700">
    <property type="match status" value="1"/>
</dbReference>